<reference evidence="6 7" key="1">
    <citation type="submission" date="2019-08" db="EMBL/GenBank/DDBJ databases">
        <title>In-depth cultivation of the pig gut microbiome towards novel bacterial diversity and tailored functional studies.</title>
        <authorList>
            <person name="Wylensek D."/>
            <person name="Hitch T.C.A."/>
            <person name="Clavel T."/>
        </authorList>
    </citation>
    <scope>NUCLEOTIDE SEQUENCE [LARGE SCALE GENOMIC DNA]</scope>
    <source>
        <strain evidence="6 7">WB03_NA08</strain>
    </source>
</reference>
<evidence type="ECO:0000313" key="6">
    <source>
        <dbReference type="EMBL" id="MSS83231.1"/>
    </source>
</evidence>
<dbReference type="GO" id="GO:0006396">
    <property type="term" value="P:RNA processing"/>
    <property type="evidence" value="ECO:0007669"/>
    <property type="project" value="InterPro"/>
</dbReference>
<dbReference type="GO" id="GO:0003723">
    <property type="term" value="F:RNA binding"/>
    <property type="evidence" value="ECO:0007669"/>
    <property type="project" value="InterPro"/>
</dbReference>
<accession>A0A6N7W1G7</accession>
<keyword evidence="7" id="KW-1185">Reference proteome</keyword>
<dbReference type="CDD" id="cd18103">
    <property type="entry name" value="SpoU-like_RlmB"/>
    <property type="match status" value="1"/>
</dbReference>
<evidence type="ECO:0000313" key="7">
    <source>
        <dbReference type="Proteomes" id="UP000470875"/>
    </source>
</evidence>
<evidence type="ECO:0000259" key="5">
    <source>
        <dbReference type="SMART" id="SM00967"/>
    </source>
</evidence>
<dbReference type="GO" id="GO:0032259">
    <property type="term" value="P:methylation"/>
    <property type="evidence" value="ECO:0007669"/>
    <property type="project" value="UniProtKB-KW"/>
</dbReference>
<dbReference type="InterPro" id="IPR029028">
    <property type="entry name" value="Alpha/beta_knot_MTases"/>
</dbReference>
<dbReference type="PANTHER" id="PTHR46429">
    <property type="entry name" value="23S RRNA (GUANOSINE-2'-O-)-METHYLTRANSFERASE RLMB"/>
    <property type="match status" value="1"/>
</dbReference>
<dbReference type="GO" id="GO:0008173">
    <property type="term" value="F:RNA methyltransferase activity"/>
    <property type="evidence" value="ECO:0007669"/>
    <property type="project" value="InterPro"/>
</dbReference>
<name>A0A6N7W1G7_9ACTO</name>
<keyword evidence="2 6" id="KW-0489">Methyltransferase</keyword>
<dbReference type="Gene3D" id="3.40.1280.10">
    <property type="match status" value="1"/>
</dbReference>
<feature type="domain" description="RNA 2-O ribose methyltransferase substrate binding" evidence="5">
    <location>
        <begin position="83"/>
        <end position="158"/>
    </location>
</feature>
<dbReference type="InterPro" id="IPR004441">
    <property type="entry name" value="rRNA_MeTrfase_TrmH"/>
</dbReference>
<dbReference type="InterPro" id="IPR013123">
    <property type="entry name" value="SpoU_subst-bd"/>
</dbReference>
<evidence type="ECO:0000256" key="4">
    <source>
        <dbReference type="SAM" id="MobiDB-lite"/>
    </source>
</evidence>
<dbReference type="Gene3D" id="3.30.1330.30">
    <property type="match status" value="1"/>
</dbReference>
<dbReference type="EMBL" id="VULO01000001">
    <property type="protein sequence ID" value="MSS83231.1"/>
    <property type="molecule type" value="Genomic_DNA"/>
</dbReference>
<dbReference type="GO" id="GO:0005829">
    <property type="term" value="C:cytosol"/>
    <property type="evidence" value="ECO:0007669"/>
    <property type="project" value="TreeGrafter"/>
</dbReference>
<dbReference type="RefSeq" id="WP_154542526.1">
    <property type="nucleotide sequence ID" value="NZ_VULO01000001.1"/>
</dbReference>
<dbReference type="SUPFAM" id="SSF75217">
    <property type="entry name" value="alpha/beta knot"/>
    <property type="match status" value="1"/>
</dbReference>
<comment type="similarity">
    <text evidence="1">Belongs to the class IV-like SAM-binding methyltransferase superfamily. RNA methyltransferase TrmH family.</text>
</comment>
<proteinExistence type="inferred from homology"/>
<protein>
    <submittedName>
        <fullName evidence="6">23S rRNA (Guanosine(2251)-2'-O)-methyltransferase RlmB</fullName>
    </submittedName>
</protein>
<dbReference type="SUPFAM" id="SSF55315">
    <property type="entry name" value="L30e-like"/>
    <property type="match status" value="1"/>
</dbReference>
<evidence type="ECO:0000256" key="1">
    <source>
        <dbReference type="ARBA" id="ARBA00007228"/>
    </source>
</evidence>
<dbReference type="InterPro" id="IPR001537">
    <property type="entry name" value="SpoU_MeTrfase"/>
</dbReference>
<keyword evidence="3 6" id="KW-0808">Transferase</keyword>
<gene>
    <name evidence="6" type="primary">rlmB</name>
    <name evidence="6" type="ORF">FYJ24_00295</name>
</gene>
<dbReference type="InterPro" id="IPR029064">
    <property type="entry name" value="Ribosomal_eL30-like_sf"/>
</dbReference>
<evidence type="ECO:0000256" key="2">
    <source>
        <dbReference type="ARBA" id="ARBA00022603"/>
    </source>
</evidence>
<dbReference type="NCBIfam" id="TIGR00186">
    <property type="entry name" value="rRNA_methyl_3"/>
    <property type="match status" value="1"/>
</dbReference>
<dbReference type="AlphaFoldDB" id="A0A6N7W1G7"/>
<dbReference type="Proteomes" id="UP000470875">
    <property type="component" value="Unassembled WGS sequence"/>
</dbReference>
<dbReference type="Pfam" id="PF08032">
    <property type="entry name" value="SpoU_sub_bind"/>
    <property type="match status" value="1"/>
</dbReference>
<comment type="caution">
    <text evidence="6">The sequence shown here is derived from an EMBL/GenBank/DDBJ whole genome shotgun (WGS) entry which is preliminary data.</text>
</comment>
<dbReference type="Pfam" id="PF00588">
    <property type="entry name" value="SpoU_methylase"/>
    <property type="match status" value="1"/>
</dbReference>
<dbReference type="PANTHER" id="PTHR46429:SF1">
    <property type="entry name" value="23S RRNA (GUANOSINE-2'-O-)-METHYLTRANSFERASE RLMB"/>
    <property type="match status" value="1"/>
</dbReference>
<dbReference type="SMART" id="SM00967">
    <property type="entry name" value="SpoU_sub_bind"/>
    <property type="match status" value="1"/>
</dbReference>
<feature type="region of interest" description="Disordered" evidence="4">
    <location>
        <begin position="1"/>
        <end position="72"/>
    </location>
</feature>
<sequence length="324" mass="34179">MAGGNQGRRGAQRRKPSGAAPKGSGAKHRRTLSGRGATPKAEERTYHAAHSKAKAAERKRANAEAAAKGRLKTRVKVQPGRELIVGRNAVIEAARAGVAIERIFLSADPGDGRMREVVDALAPLGIPFFEVTRRDLDIASDGAAHQGVGVEIAEYEYVDFDDLLVDALQGNSLLVALDHITDPHNVGAVLRSSAAFGVDGVFMPERRSAGIGATAWKVSAGAAARVPASRVTNLVQALERCKAAGFFVVGLEGDAEENVREFPLAPDPLVIVTGAEGSGLSRLVKETCDMLVSIPIEDVESLNAAVATGIVLYEVHSRRVDNAQ</sequence>
<dbReference type="InterPro" id="IPR029026">
    <property type="entry name" value="tRNA_m1G_MTases_N"/>
</dbReference>
<organism evidence="6 7">
    <name type="scientific">Scrofimicrobium canadense</name>
    <dbReference type="NCBI Taxonomy" id="2652290"/>
    <lineage>
        <taxon>Bacteria</taxon>
        <taxon>Bacillati</taxon>
        <taxon>Actinomycetota</taxon>
        <taxon>Actinomycetes</taxon>
        <taxon>Actinomycetales</taxon>
        <taxon>Actinomycetaceae</taxon>
        <taxon>Scrofimicrobium</taxon>
    </lineage>
</organism>
<evidence type="ECO:0000256" key="3">
    <source>
        <dbReference type="ARBA" id="ARBA00022679"/>
    </source>
</evidence>